<proteinExistence type="predicted"/>
<feature type="transmembrane region" description="Helical" evidence="2">
    <location>
        <begin position="14"/>
        <end position="36"/>
    </location>
</feature>
<dbReference type="OMA" id="TPIWIQG"/>
<name>A0A384JG66_BOTFB</name>
<keyword evidence="2" id="KW-1133">Transmembrane helix</keyword>
<reference evidence="4 5" key="2">
    <citation type="journal article" date="2012" name="Eukaryot. Cell">
        <title>Genome update of Botrytis cinerea strains B05.10 and T4.</title>
        <authorList>
            <person name="Staats M."/>
            <person name="van Kan J.A."/>
        </authorList>
    </citation>
    <scope>NUCLEOTIDE SEQUENCE [LARGE SCALE GENOMIC DNA]</scope>
    <source>
        <strain evidence="4 5">B05.10</strain>
    </source>
</reference>
<dbReference type="Pfam" id="PF07859">
    <property type="entry name" value="Abhydrolase_3"/>
    <property type="match status" value="1"/>
</dbReference>
<dbReference type="GO" id="GO:0016787">
    <property type="term" value="F:hydrolase activity"/>
    <property type="evidence" value="ECO:0007669"/>
    <property type="project" value="UniProtKB-KW"/>
</dbReference>
<dbReference type="Proteomes" id="UP000001798">
    <property type="component" value="Chromosome 5"/>
</dbReference>
<sequence length="367" mass="40255">MASDLITHHPFKGIWALGAITVNAVKLPIWLFYYLFSSNRQHPKWSLKQAVAAVALKTAVWHSCMIQVSTPLIIKPEGKEEGFLVPIMPSSKPGVYGGICDDKEIKPATICGYWYPSPYNAEEDKTKKVVLHFHGGAFVIGDCRPSKSGYAADLLTQHIGKTLMVSYRLSSNPDGRFPAALQDAVTALHYLRDLGIEYSNIIVGGDSAGGNIVAALLRYLAITDAPGPAAALLWSPWTDLAGSLTPEVLYESPHRFTDYIPAQFAIWGANAYCPKNGPVSMDSEWISPAKHRFYTKTPIWIQGNGQEILLEQIKEFSNGMKGVEGNKIAFHSEEIATHDILLVGNVTGFEKEAINSVKAAAEWLNQL</sequence>
<evidence type="ECO:0000313" key="5">
    <source>
        <dbReference type="Proteomes" id="UP000001798"/>
    </source>
</evidence>
<dbReference type="VEuPathDB" id="FungiDB:Bcin05g00320"/>
<reference evidence="4 5" key="1">
    <citation type="journal article" date="2011" name="PLoS Genet.">
        <title>Genomic analysis of the necrotrophic fungal pathogens Sclerotinia sclerotiorum and Botrytis cinerea.</title>
        <authorList>
            <person name="Amselem J."/>
            <person name="Cuomo C.A."/>
            <person name="van Kan J.A."/>
            <person name="Viaud M."/>
            <person name="Benito E.P."/>
            <person name="Couloux A."/>
            <person name="Coutinho P.M."/>
            <person name="de Vries R.P."/>
            <person name="Dyer P.S."/>
            <person name="Fillinger S."/>
            <person name="Fournier E."/>
            <person name="Gout L."/>
            <person name="Hahn M."/>
            <person name="Kohn L."/>
            <person name="Lapalu N."/>
            <person name="Plummer K.M."/>
            <person name="Pradier J.M."/>
            <person name="Quevillon E."/>
            <person name="Sharon A."/>
            <person name="Simon A."/>
            <person name="ten Have A."/>
            <person name="Tudzynski B."/>
            <person name="Tudzynski P."/>
            <person name="Wincker P."/>
            <person name="Andrew M."/>
            <person name="Anthouard V."/>
            <person name="Beever R.E."/>
            <person name="Beffa R."/>
            <person name="Benoit I."/>
            <person name="Bouzid O."/>
            <person name="Brault B."/>
            <person name="Chen Z."/>
            <person name="Choquer M."/>
            <person name="Collemare J."/>
            <person name="Cotton P."/>
            <person name="Danchin E.G."/>
            <person name="Da Silva C."/>
            <person name="Gautier A."/>
            <person name="Giraud C."/>
            <person name="Giraud T."/>
            <person name="Gonzalez C."/>
            <person name="Grossetete S."/>
            <person name="Guldener U."/>
            <person name="Henrissat B."/>
            <person name="Howlett B.J."/>
            <person name="Kodira C."/>
            <person name="Kretschmer M."/>
            <person name="Lappartient A."/>
            <person name="Leroch M."/>
            <person name="Levis C."/>
            <person name="Mauceli E."/>
            <person name="Neuveglise C."/>
            <person name="Oeser B."/>
            <person name="Pearson M."/>
            <person name="Poulain J."/>
            <person name="Poussereau N."/>
            <person name="Quesneville H."/>
            <person name="Rascle C."/>
            <person name="Schumacher J."/>
            <person name="Segurens B."/>
            <person name="Sexton A."/>
            <person name="Silva E."/>
            <person name="Sirven C."/>
            <person name="Soanes D.M."/>
            <person name="Talbot N.J."/>
            <person name="Templeton M."/>
            <person name="Yandava C."/>
            <person name="Yarden O."/>
            <person name="Zeng Q."/>
            <person name="Rollins J.A."/>
            <person name="Lebrun M.H."/>
            <person name="Dickman M."/>
        </authorList>
    </citation>
    <scope>NUCLEOTIDE SEQUENCE [LARGE SCALE GENOMIC DNA]</scope>
    <source>
        <strain evidence="4 5">B05.10</strain>
    </source>
</reference>
<gene>
    <name evidence="4" type="ORF">BCIN_05g00320</name>
</gene>
<feature type="domain" description="Alpha/beta hydrolase fold-3" evidence="3">
    <location>
        <begin position="130"/>
        <end position="340"/>
    </location>
</feature>
<dbReference type="SUPFAM" id="SSF53474">
    <property type="entry name" value="alpha/beta-Hydrolases"/>
    <property type="match status" value="1"/>
</dbReference>
<evidence type="ECO:0000256" key="1">
    <source>
        <dbReference type="ARBA" id="ARBA00022801"/>
    </source>
</evidence>
<organism evidence="4 5">
    <name type="scientific">Botryotinia fuckeliana (strain B05.10)</name>
    <name type="common">Noble rot fungus</name>
    <name type="synonym">Botrytis cinerea</name>
    <dbReference type="NCBI Taxonomy" id="332648"/>
    <lineage>
        <taxon>Eukaryota</taxon>
        <taxon>Fungi</taxon>
        <taxon>Dikarya</taxon>
        <taxon>Ascomycota</taxon>
        <taxon>Pezizomycotina</taxon>
        <taxon>Leotiomycetes</taxon>
        <taxon>Helotiales</taxon>
        <taxon>Sclerotiniaceae</taxon>
        <taxon>Botrytis</taxon>
    </lineage>
</organism>
<keyword evidence="1" id="KW-0378">Hydrolase</keyword>
<accession>A0A384JG66</accession>
<dbReference type="AlphaFoldDB" id="A0A384JG66"/>
<dbReference type="InterPro" id="IPR013094">
    <property type="entry name" value="AB_hydrolase_3"/>
</dbReference>
<dbReference type="Gene3D" id="3.40.50.1820">
    <property type="entry name" value="alpha/beta hydrolase"/>
    <property type="match status" value="1"/>
</dbReference>
<dbReference type="RefSeq" id="XP_001550353.1">
    <property type="nucleotide sequence ID" value="XM_001550303.2"/>
</dbReference>
<dbReference type="GeneID" id="5430853"/>
<dbReference type="PANTHER" id="PTHR48081:SF17">
    <property type="entry name" value="ALPHA_BETA HYDROLASE FOLD-3 DOMAIN-CONTAINING PROTEIN"/>
    <property type="match status" value="1"/>
</dbReference>
<dbReference type="InterPro" id="IPR029058">
    <property type="entry name" value="AB_hydrolase_fold"/>
</dbReference>
<keyword evidence="2" id="KW-0472">Membrane</keyword>
<evidence type="ECO:0000259" key="3">
    <source>
        <dbReference type="Pfam" id="PF07859"/>
    </source>
</evidence>
<dbReference type="EMBL" id="CP009809">
    <property type="protein sequence ID" value="ATZ49603.1"/>
    <property type="molecule type" value="Genomic_DNA"/>
</dbReference>
<dbReference type="OrthoDB" id="2152029at2759"/>
<dbReference type="KEGG" id="bfu:BCIN_05g00320"/>
<dbReference type="InterPro" id="IPR050300">
    <property type="entry name" value="GDXG_lipolytic_enzyme"/>
</dbReference>
<keyword evidence="2" id="KW-0812">Transmembrane</keyword>
<evidence type="ECO:0000256" key="2">
    <source>
        <dbReference type="SAM" id="Phobius"/>
    </source>
</evidence>
<keyword evidence="5" id="KW-1185">Reference proteome</keyword>
<protein>
    <recommendedName>
        <fullName evidence="3">Alpha/beta hydrolase fold-3 domain-containing protein</fullName>
    </recommendedName>
</protein>
<evidence type="ECO:0000313" key="4">
    <source>
        <dbReference type="EMBL" id="ATZ49603.1"/>
    </source>
</evidence>
<reference evidence="4 5" key="3">
    <citation type="journal article" date="2017" name="Mol. Plant Pathol.">
        <title>A gapless genome sequence of the fungus Botrytis cinerea.</title>
        <authorList>
            <person name="Van Kan J.A."/>
            <person name="Stassen J.H."/>
            <person name="Mosbach A."/>
            <person name="Van Der Lee T.A."/>
            <person name="Faino L."/>
            <person name="Farmer A.D."/>
            <person name="Papasotiriou D.G."/>
            <person name="Zhou S."/>
            <person name="Seidl M.F."/>
            <person name="Cottam E."/>
            <person name="Edel D."/>
            <person name="Hahn M."/>
            <person name="Schwartz D.C."/>
            <person name="Dietrich R.A."/>
            <person name="Widdison S."/>
            <person name="Scalliet G."/>
        </authorList>
    </citation>
    <scope>NUCLEOTIDE SEQUENCE [LARGE SCALE GENOMIC DNA]</scope>
    <source>
        <strain evidence="4 5">B05.10</strain>
    </source>
</reference>
<dbReference type="PANTHER" id="PTHR48081">
    <property type="entry name" value="AB HYDROLASE SUPERFAMILY PROTEIN C4A8.06C"/>
    <property type="match status" value="1"/>
</dbReference>